<dbReference type="EMBL" id="MHKN01000009">
    <property type="protein sequence ID" value="OGY92810.1"/>
    <property type="molecule type" value="Genomic_DNA"/>
</dbReference>
<reference evidence="2 3" key="1">
    <citation type="journal article" date="2016" name="Nat. Commun.">
        <title>Thousands of microbial genomes shed light on interconnected biogeochemical processes in an aquifer system.</title>
        <authorList>
            <person name="Anantharaman K."/>
            <person name="Brown C.T."/>
            <person name="Hug L.A."/>
            <person name="Sharon I."/>
            <person name="Castelle C.J."/>
            <person name="Probst A.J."/>
            <person name="Thomas B.C."/>
            <person name="Singh A."/>
            <person name="Wilkins M.J."/>
            <person name="Karaoz U."/>
            <person name="Brodie E.L."/>
            <person name="Williams K.H."/>
            <person name="Hubbard S.S."/>
            <person name="Banfield J.F."/>
        </authorList>
    </citation>
    <scope>NUCLEOTIDE SEQUENCE [LARGE SCALE GENOMIC DNA]</scope>
</reference>
<evidence type="ECO:0000313" key="3">
    <source>
        <dbReference type="Proteomes" id="UP000177349"/>
    </source>
</evidence>
<name>A0A1G2BWU9_9BACT</name>
<keyword evidence="1" id="KW-1133">Transmembrane helix</keyword>
<gene>
    <name evidence="2" type="ORF">A3B31_02900</name>
</gene>
<sequence>MLKKILPSVALIALIIVSRLLPHPANFAAVTGATLAGALYGTHRSRWLIPMLGMLLSDLVIGFYHPAIMVSVYGSFLVVYGIGLALRKEKTVLNGIGAALASSIVFFVITNGSVWLFGSLYPHTLSGLESAYVLAIPFFKSTVAGDLFYFALCAGVFELTRAANLRATEKVYTYTA</sequence>
<feature type="transmembrane region" description="Helical" evidence="1">
    <location>
        <begin position="130"/>
        <end position="157"/>
    </location>
</feature>
<evidence type="ECO:0000256" key="1">
    <source>
        <dbReference type="SAM" id="Phobius"/>
    </source>
</evidence>
<feature type="transmembrane region" description="Helical" evidence="1">
    <location>
        <begin position="98"/>
        <end position="118"/>
    </location>
</feature>
<feature type="transmembrane region" description="Helical" evidence="1">
    <location>
        <begin position="62"/>
        <end position="86"/>
    </location>
</feature>
<evidence type="ECO:0000313" key="2">
    <source>
        <dbReference type="EMBL" id="OGY92810.1"/>
    </source>
</evidence>
<accession>A0A1G2BWU9</accession>
<proteinExistence type="predicted"/>
<evidence type="ECO:0008006" key="4">
    <source>
        <dbReference type="Google" id="ProtNLM"/>
    </source>
</evidence>
<keyword evidence="1" id="KW-0812">Transmembrane</keyword>
<comment type="caution">
    <text evidence="2">The sequence shown here is derived from an EMBL/GenBank/DDBJ whole genome shotgun (WGS) entry which is preliminary data.</text>
</comment>
<dbReference type="Proteomes" id="UP000177349">
    <property type="component" value="Unassembled WGS sequence"/>
</dbReference>
<keyword evidence="1" id="KW-0472">Membrane</keyword>
<dbReference type="Pfam" id="PF20221">
    <property type="entry name" value="DUF6580"/>
    <property type="match status" value="1"/>
</dbReference>
<dbReference type="AlphaFoldDB" id="A0A1G2BWU9"/>
<organism evidence="2 3">
    <name type="scientific">Candidatus Komeilibacteria bacterium RIFCSPLOWO2_01_FULL_53_11</name>
    <dbReference type="NCBI Taxonomy" id="1798552"/>
    <lineage>
        <taxon>Bacteria</taxon>
        <taxon>Candidatus Komeiliibacteriota</taxon>
    </lineage>
</organism>
<dbReference type="InterPro" id="IPR046487">
    <property type="entry name" value="DUF6580"/>
</dbReference>
<protein>
    <recommendedName>
        <fullName evidence="4">Rod shape-determining protein MreD</fullName>
    </recommendedName>
</protein>